<gene>
    <name evidence="3" type="ORF">KEU06_16570</name>
</gene>
<dbReference type="Gene3D" id="3.60.21.10">
    <property type="match status" value="1"/>
</dbReference>
<organism evidence="3 4">
    <name type="scientific">Pseudaminobacter soli</name>
    <name type="common">ex Zhang et al. 2022</name>
    <dbReference type="NCBI Taxonomy" id="2831468"/>
    <lineage>
        <taxon>Bacteria</taxon>
        <taxon>Pseudomonadati</taxon>
        <taxon>Pseudomonadota</taxon>
        <taxon>Alphaproteobacteria</taxon>
        <taxon>Hyphomicrobiales</taxon>
        <taxon>Phyllobacteriaceae</taxon>
        <taxon>Pseudaminobacter</taxon>
    </lineage>
</organism>
<dbReference type="RefSeq" id="WP_188255777.1">
    <property type="nucleotide sequence ID" value="NZ_JABVCF010000008.1"/>
</dbReference>
<dbReference type="PANTHER" id="PTHR33393">
    <property type="entry name" value="POLYGLUTAMINE SYNTHESIS ACCESSORY PROTEIN RV0574C-RELATED"/>
    <property type="match status" value="1"/>
</dbReference>
<evidence type="ECO:0000313" key="4">
    <source>
        <dbReference type="Proteomes" id="UP000680348"/>
    </source>
</evidence>
<comment type="caution">
    <text evidence="3">The sequence shown here is derived from an EMBL/GenBank/DDBJ whole genome shotgun (WGS) entry which is preliminary data.</text>
</comment>
<evidence type="ECO:0000313" key="3">
    <source>
        <dbReference type="EMBL" id="MBS3650229.1"/>
    </source>
</evidence>
<name>A0A942DXX0_9HYPH</name>
<dbReference type="AlphaFoldDB" id="A0A942DXX0"/>
<dbReference type="SUPFAM" id="SSF56300">
    <property type="entry name" value="Metallo-dependent phosphatases"/>
    <property type="match status" value="1"/>
</dbReference>
<keyword evidence="4" id="KW-1185">Reference proteome</keyword>
<evidence type="ECO:0000259" key="2">
    <source>
        <dbReference type="SMART" id="SM00854"/>
    </source>
</evidence>
<dbReference type="InterPro" id="IPR052169">
    <property type="entry name" value="CW_Biosynth-Accessory"/>
</dbReference>
<evidence type="ECO:0000256" key="1">
    <source>
        <dbReference type="ARBA" id="ARBA00005662"/>
    </source>
</evidence>
<dbReference type="CDD" id="cd07381">
    <property type="entry name" value="MPP_CapA"/>
    <property type="match status" value="1"/>
</dbReference>
<feature type="domain" description="Capsule synthesis protein CapA" evidence="2">
    <location>
        <begin position="2"/>
        <end position="282"/>
    </location>
</feature>
<proteinExistence type="inferred from homology"/>
<dbReference type="Pfam" id="PF09587">
    <property type="entry name" value="PGA_cap"/>
    <property type="match status" value="1"/>
</dbReference>
<dbReference type="SMART" id="SM00854">
    <property type="entry name" value="PGA_cap"/>
    <property type="match status" value="1"/>
</dbReference>
<reference evidence="3" key="1">
    <citation type="submission" date="2021-04" db="EMBL/GenBank/DDBJ databases">
        <title>Pseudaminobacter soli sp. nov., isolated from paddy soil contaminated by heavy metals.</title>
        <authorList>
            <person name="Zhang K."/>
        </authorList>
    </citation>
    <scope>NUCLEOTIDE SEQUENCE</scope>
    <source>
        <strain evidence="3">19-2017</strain>
    </source>
</reference>
<dbReference type="InterPro" id="IPR019079">
    <property type="entry name" value="Capsule_synth_CapA"/>
</dbReference>
<dbReference type="Proteomes" id="UP000680348">
    <property type="component" value="Unassembled WGS sequence"/>
</dbReference>
<sequence>MRIFLCGDVMTGRGIDQIMPRACDPVLYEPHMRSALGYLALAERASGEIPRPASFEYVWGDALDVIAARRPDFRIINLETSITDDGTHEPKGINYRMHPGNIGCITAAEIDCCVLANNHVLDWGVSGLLDTLAALQPAGVTVAGAGVDRNAAAAPALLQGSAGRLLVFAFAYSSSGVPDHWAAKPARPGVNFLRSLGPGSGTKIAADIEAWRQPGDLVLVSLHWGPNWGYDIPQLHQAFARELIDRARVDIVHGHSSHHPLAIEVHAGKLILYGCGDFINDYEGISGYAEYRPNLVLAYFVELDPRGRLLALELAPFRLQRFQLVRASPSETAWLCRVLDRECRRFRGHMRMGDSGLRLLSENEGG</sequence>
<dbReference type="PANTHER" id="PTHR33393:SF11">
    <property type="entry name" value="POLYGLUTAMINE SYNTHESIS ACCESSORY PROTEIN RV0574C-RELATED"/>
    <property type="match status" value="1"/>
</dbReference>
<comment type="similarity">
    <text evidence="1">Belongs to the CapA family.</text>
</comment>
<dbReference type="EMBL" id="JAGWCR010000008">
    <property type="protein sequence ID" value="MBS3650229.1"/>
    <property type="molecule type" value="Genomic_DNA"/>
</dbReference>
<dbReference type="InterPro" id="IPR029052">
    <property type="entry name" value="Metallo-depent_PP-like"/>
</dbReference>
<accession>A0A942DXX0</accession>
<protein>
    <submittedName>
        <fullName evidence="3">CapA family protein</fullName>
    </submittedName>
</protein>